<keyword evidence="2" id="KW-1185">Reference proteome</keyword>
<dbReference type="Proteomes" id="UP001597186">
    <property type="component" value="Unassembled WGS sequence"/>
</dbReference>
<evidence type="ECO:0000313" key="1">
    <source>
        <dbReference type="EMBL" id="MFD1509820.1"/>
    </source>
</evidence>
<protein>
    <recommendedName>
        <fullName evidence="3">Lipoprotein</fullName>
    </recommendedName>
</protein>
<gene>
    <name evidence="1" type="ORF">ACFTOW_10430</name>
</gene>
<sequence length="210" mass="22647">MRGILLAVLCAVALSGCAVKPEIERSDDAVAQAAYRHAGPPELRLYTMKNNSTGSGAHSALMVNGSQRVIFDPAGSFRNEAIIRRGDVIFGVTPVMLDTYTRFHARNAFHVQVQTLPVSAELAEAILRASMTMGRQQDARCAASISSMLGQFPEFGISQTWFPNTLAEQFAQLPGVTSQSLREYGSDENSAVLAAYDPARVAAQRSAQPE</sequence>
<reference evidence="2" key="1">
    <citation type="journal article" date="2019" name="Int. J. Syst. Evol. Microbiol.">
        <title>The Global Catalogue of Microorganisms (GCM) 10K type strain sequencing project: providing services to taxonomists for standard genome sequencing and annotation.</title>
        <authorList>
            <consortium name="The Broad Institute Genomics Platform"/>
            <consortium name="The Broad Institute Genome Sequencing Center for Infectious Disease"/>
            <person name="Wu L."/>
            <person name="Ma J."/>
        </authorList>
    </citation>
    <scope>NUCLEOTIDE SEQUENCE [LARGE SCALE GENOMIC DNA]</scope>
    <source>
        <strain evidence="2">CGMCC 1.12477</strain>
    </source>
</reference>
<accession>A0ABW4EES3</accession>
<evidence type="ECO:0008006" key="3">
    <source>
        <dbReference type="Google" id="ProtNLM"/>
    </source>
</evidence>
<evidence type="ECO:0000313" key="2">
    <source>
        <dbReference type="Proteomes" id="UP001597186"/>
    </source>
</evidence>
<organism evidence="1 2">
    <name type="scientific">Lacimonas salitolerans</name>
    <dbReference type="NCBI Taxonomy" id="1323750"/>
    <lineage>
        <taxon>Bacteria</taxon>
        <taxon>Pseudomonadati</taxon>
        <taxon>Pseudomonadota</taxon>
        <taxon>Alphaproteobacteria</taxon>
        <taxon>Rhodobacterales</taxon>
        <taxon>Paracoccaceae</taxon>
        <taxon>Lacimonas</taxon>
    </lineage>
</organism>
<dbReference type="EMBL" id="JBHUDD010000055">
    <property type="protein sequence ID" value="MFD1509820.1"/>
    <property type="molecule type" value="Genomic_DNA"/>
</dbReference>
<dbReference type="RefSeq" id="WP_379915368.1">
    <property type="nucleotide sequence ID" value="NZ_JBHUDD010000055.1"/>
</dbReference>
<proteinExistence type="predicted"/>
<dbReference type="PROSITE" id="PS51257">
    <property type="entry name" value="PROKAR_LIPOPROTEIN"/>
    <property type="match status" value="1"/>
</dbReference>
<name>A0ABW4EES3_9RHOB</name>
<comment type="caution">
    <text evidence="1">The sequence shown here is derived from an EMBL/GenBank/DDBJ whole genome shotgun (WGS) entry which is preliminary data.</text>
</comment>